<dbReference type="SUPFAM" id="SSF51126">
    <property type="entry name" value="Pectin lyase-like"/>
    <property type="match status" value="1"/>
</dbReference>
<accession>A0A1S9P6E5</accession>
<dbReference type="InterPro" id="IPR012334">
    <property type="entry name" value="Pectin_lyas_fold"/>
</dbReference>
<evidence type="ECO:0000313" key="1">
    <source>
        <dbReference type="EMBL" id="OOQ56524.1"/>
    </source>
</evidence>
<dbReference type="STRING" id="1792845.BC343_18965"/>
<dbReference type="Gene3D" id="2.160.20.10">
    <property type="entry name" value="Single-stranded right-handed beta-helix, Pectin lyase-like"/>
    <property type="match status" value="1"/>
</dbReference>
<dbReference type="CDD" id="cd14251">
    <property type="entry name" value="PL-6"/>
    <property type="match status" value="1"/>
</dbReference>
<gene>
    <name evidence="1" type="ORF">BC343_18965</name>
</gene>
<evidence type="ECO:0008006" key="3">
    <source>
        <dbReference type="Google" id="ProtNLM"/>
    </source>
</evidence>
<dbReference type="Proteomes" id="UP000189739">
    <property type="component" value="Unassembled WGS sequence"/>
</dbReference>
<protein>
    <recommendedName>
        <fullName evidence="3">Right handed beta helix domain-containing protein</fullName>
    </recommendedName>
</protein>
<dbReference type="InterPro" id="IPR006626">
    <property type="entry name" value="PbH1"/>
</dbReference>
<organism evidence="1 2">
    <name type="scientific">Mucilaginibacter pedocola</name>
    <dbReference type="NCBI Taxonomy" id="1792845"/>
    <lineage>
        <taxon>Bacteria</taxon>
        <taxon>Pseudomonadati</taxon>
        <taxon>Bacteroidota</taxon>
        <taxon>Sphingobacteriia</taxon>
        <taxon>Sphingobacteriales</taxon>
        <taxon>Sphingobacteriaceae</taxon>
        <taxon>Mucilaginibacter</taxon>
    </lineage>
</organism>
<dbReference type="EMBL" id="MBTF01000039">
    <property type="protein sequence ID" value="OOQ56524.1"/>
    <property type="molecule type" value="Genomic_DNA"/>
</dbReference>
<dbReference type="SMART" id="SM00710">
    <property type="entry name" value="PbH1"/>
    <property type="match status" value="4"/>
</dbReference>
<dbReference type="AlphaFoldDB" id="A0A1S9P6E5"/>
<keyword evidence="2" id="KW-1185">Reference proteome</keyword>
<reference evidence="1 2" key="1">
    <citation type="submission" date="2016-07" db="EMBL/GenBank/DDBJ databases">
        <title>Genomic analysis of zinc-resistant bacterium Mucilaginibacter pedocola TBZ30.</title>
        <authorList>
            <person name="Huang J."/>
            <person name="Tang J."/>
        </authorList>
    </citation>
    <scope>NUCLEOTIDE SEQUENCE [LARGE SCALE GENOMIC DNA]</scope>
    <source>
        <strain evidence="1 2">TBZ30</strain>
    </source>
</reference>
<comment type="caution">
    <text evidence="1">The sequence shown here is derived from an EMBL/GenBank/DDBJ whole genome shotgun (WGS) entry which is preliminary data.</text>
</comment>
<dbReference type="InterPro" id="IPR011050">
    <property type="entry name" value="Pectin_lyase_fold/virulence"/>
</dbReference>
<dbReference type="InterPro" id="IPR039513">
    <property type="entry name" value="PL-6"/>
</dbReference>
<dbReference type="Pfam" id="PF14592">
    <property type="entry name" value="Chondroitinas_B"/>
    <property type="match status" value="1"/>
</dbReference>
<dbReference type="RefSeq" id="WP_078351484.1">
    <property type="nucleotide sequence ID" value="NZ_MBTF01000039.1"/>
</dbReference>
<name>A0A1S9P6E5_9SPHI</name>
<dbReference type="OrthoDB" id="6475864at2"/>
<proteinExistence type="predicted"/>
<sequence>MRPGLFLLEDKMMMKRFTATMLCLCALLSGFAKTYRVKTAGEFKQAAAAVSPGDEIVIAKGTYTGWSVELKTSGTAEKPIIIRAEKDGKTIFTGGVSQTVFHISGSYIQLRGLKFDGCMLHKGKGPEVALIKLDGGSDCRITRCVFTKDTVDSQFMPIVVLAGNGQHNRVDNCRFTHNVDNMDVQVRVTANSVPLYTLVDHNTFMDKDSVSWKNYNGGECVQIGQDPILQGNRYAYATVRDNRFIRCNGEPEVVSNKASGNKYINNYFGNCHGELVMRGGHECLVDSNTFKGGTGGVRVNGTGHTISNNSFKGLPAAIRLMYGMAKGKIDTGFYIAASDCTVKNNRISHCTTGIIIGGGKNADWTGKFDTKRYPSRTVQDIAPFDNELIKNKITDTTTPTLTGDARGVQ</sequence>
<evidence type="ECO:0000313" key="2">
    <source>
        <dbReference type="Proteomes" id="UP000189739"/>
    </source>
</evidence>